<accession>A0AAW1JGM5</accession>
<evidence type="ECO:0000313" key="2">
    <source>
        <dbReference type="EMBL" id="KAK9702782.1"/>
    </source>
</evidence>
<name>A0AAW1JGM5_POPJA</name>
<evidence type="ECO:0000313" key="3">
    <source>
        <dbReference type="Proteomes" id="UP001458880"/>
    </source>
</evidence>
<dbReference type="AlphaFoldDB" id="A0AAW1JGM5"/>
<protein>
    <submittedName>
        <fullName evidence="2">Uncharacterized protein</fullName>
    </submittedName>
</protein>
<sequence>MSSSDANTDSDSDFEMQTDNDSCDSEEEFSCSDEDEEIEACQFGEWRIITDPFSDTRDTSIYEKEFEYDIHPAIDMNETKSAKDFFEAFVSQKVVGFLCRWTNERALMHLEENIFLKHLCHRK</sequence>
<evidence type="ECO:0000256" key="1">
    <source>
        <dbReference type="SAM" id="MobiDB-lite"/>
    </source>
</evidence>
<comment type="caution">
    <text evidence="2">The sequence shown here is derived from an EMBL/GenBank/DDBJ whole genome shotgun (WGS) entry which is preliminary data.</text>
</comment>
<gene>
    <name evidence="2" type="ORF">QE152_g29730</name>
</gene>
<dbReference type="Proteomes" id="UP001458880">
    <property type="component" value="Unassembled WGS sequence"/>
</dbReference>
<dbReference type="EMBL" id="JASPKY010000383">
    <property type="protein sequence ID" value="KAK9702782.1"/>
    <property type="molecule type" value="Genomic_DNA"/>
</dbReference>
<organism evidence="2 3">
    <name type="scientific">Popillia japonica</name>
    <name type="common">Japanese beetle</name>
    <dbReference type="NCBI Taxonomy" id="7064"/>
    <lineage>
        <taxon>Eukaryota</taxon>
        <taxon>Metazoa</taxon>
        <taxon>Ecdysozoa</taxon>
        <taxon>Arthropoda</taxon>
        <taxon>Hexapoda</taxon>
        <taxon>Insecta</taxon>
        <taxon>Pterygota</taxon>
        <taxon>Neoptera</taxon>
        <taxon>Endopterygota</taxon>
        <taxon>Coleoptera</taxon>
        <taxon>Polyphaga</taxon>
        <taxon>Scarabaeiformia</taxon>
        <taxon>Scarabaeidae</taxon>
        <taxon>Rutelinae</taxon>
        <taxon>Popillia</taxon>
    </lineage>
</organism>
<proteinExistence type="predicted"/>
<keyword evidence="3" id="KW-1185">Reference proteome</keyword>
<reference evidence="2 3" key="1">
    <citation type="journal article" date="2024" name="BMC Genomics">
        <title>De novo assembly and annotation of Popillia japonica's genome with initial clues to its potential as an invasive pest.</title>
        <authorList>
            <person name="Cucini C."/>
            <person name="Boschi S."/>
            <person name="Funari R."/>
            <person name="Cardaioli E."/>
            <person name="Iannotti N."/>
            <person name="Marturano G."/>
            <person name="Paoli F."/>
            <person name="Bruttini M."/>
            <person name="Carapelli A."/>
            <person name="Frati F."/>
            <person name="Nardi F."/>
        </authorList>
    </citation>
    <scope>NUCLEOTIDE SEQUENCE [LARGE SCALE GENOMIC DNA]</scope>
    <source>
        <strain evidence="2">DMR45628</strain>
    </source>
</reference>
<feature type="compositionally biased region" description="Acidic residues" evidence="1">
    <location>
        <begin position="8"/>
        <end position="36"/>
    </location>
</feature>
<feature type="region of interest" description="Disordered" evidence="1">
    <location>
        <begin position="1"/>
        <end position="36"/>
    </location>
</feature>